<dbReference type="AlphaFoldDB" id="A0A1T4P154"/>
<proteinExistence type="predicted"/>
<dbReference type="Proteomes" id="UP000190888">
    <property type="component" value="Unassembled WGS sequence"/>
</dbReference>
<dbReference type="RefSeq" id="WP_078831414.1">
    <property type="nucleotide sequence ID" value="NZ_FUWH01000005.1"/>
</dbReference>
<name>A0A1T4P154_9BACT</name>
<gene>
    <name evidence="1" type="ORF">SAMN04488132_10583</name>
</gene>
<sequence length="203" mass="23965">MIPSRTLPYASIIVKLLKGTIEYLDKSTWQDLLQYKIEINNFLPQLGLTLVLNEDDGYAFLKQNISDDDSAEVTWFQRRSFTYEETIMLVLLRELMAEFEISESSARELIKRRREIKDHSELFFKEDASRVRFLKEIDRLIDKAEDNGFLEMIEDADIKDEQKFRIKKIIKEKVNIEILEQFTAQLSAYKNVVQPKEDTIDSN</sequence>
<protein>
    <recommendedName>
        <fullName evidence="3">DUF4194 domain-containing protein</fullName>
    </recommendedName>
</protein>
<dbReference type="InterPro" id="IPR025449">
    <property type="entry name" value="JetB"/>
</dbReference>
<dbReference type="STRING" id="413434.SAMN04488132_10583"/>
<accession>A0A1T4P154</accession>
<keyword evidence="2" id="KW-1185">Reference proteome</keyword>
<dbReference type="OrthoDB" id="369102at2"/>
<evidence type="ECO:0000313" key="1">
    <source>
        <dbReference type="EMBL" id="SJZ84986.1"/>
    </source>
</evidence>
<dbReference type="Pfam" id="PF13835">
    <property type="entry name" value="DUF4194"/>
    <property type="match status" value="1"/>
</dbReference>
<evidence type="ECO:0008006" key="3">
    <source>
        <dbReference type="Google" id="ProtNLM"/>
    </source>
</evidence>
<dbReference type="EMBL" id="FUWH01000005">
    <property type="protein sequence ID" value="SJZ84986.1"/>
    <property type="molecule type" value="Genomic_DNA"/>
</dbReference>
<organism evidence="1 2">
    <name type="scientific">Sediminibacterium ginsengisoli</name>
    <dbReference type="NCBI Taxonomy" id="413434"/>
    <lineage>
        <taxon>Bacteria</taxon>
        <taxon>Pseudomonadati</taxon>
        <taxon>Bacteroidota</taxon>
        <taxon>Chitinophagia</taxon>
        <taxon>Chitinophagales</taxon>
        <taxon>Chitinophagaceae</taxon>
        <taxon>Sediminibacterium</taxon>
    </lineage>
</organism>
<reference evidence="1 2" key="1">
    <citation type="submission" date="2017-02" db="EMBL/GenBank/DDBJ databases">
        <authorList>
            <person name="Peterson S.W."/>
        </authorList>
    </citation>
    <scope>NUCLEOTIDE SEQUENCE [LARGE SCALE GENOMIC DNA]</scope>
    <source>
        <strain evidence="1 2">DSM 22335</strain>
    </source>
</reference>
<evidence type="ECO:0000313" key="2">
    <source>
        <dbReference type="Proteomes" id="UP000190888"/>
    </source>
</evidence>